<name>A0A0B0P1D1_GOSAR</name>
<protein>
    <submittedName>
        <fullName evidence="1">Uncharacterized protein</fullName>
    </submittedName>
</protein>
<organism evidence="1 2">
    <name type="scientific">Gossypium arboreum</name>
    <name type="common">Tree cotton</name>
    <name type="synonym">Gossypium nanking</name>
    <dbReference type="NCBI Taxonomy" id="29729"/>
    <lineage>
        <taxon>Eukaryota</taxon>
        <taxon>Viridiplantae</taxon>
        <taxon>Streptophyta</taxon>
        <taxon>Embryophyta</taxon>
        <taxon>Tracheophyta</taxon>
        <taxon>Spermatophyta</taxon>
        <taxon>Magnoliopsida</taxon>
        <taxon>eudicotyledons</taxon>
        <taxon>Gunneridae</taxon>
        <taxon>Pentapetalae</taxon>
        <taxon>rosids</taxon>
        <taxon>malvids</taxon>
        <taxon>Malvales</taxon>
        <taxon>Malvaceae</taxon>
        <taxon>Malvoideae</taxon>
        <taxon>Gossypium</taxon>
    </lineage>
</organism>
<dbReference type="Proteomes" id="UP000032142">
    <property type="component" value="Unassembled WGS sequence"/>
</dbReference>
<sequence length="19" mass="2334">MFWLDLCTRPNLNRVNRGK</sequence>
<dbReference type="AlphaFoldDB" id="A0A0B0P1D1"/>
<gene>
    <name evidence="1" type="ORF">F383_26292</name>
</gene>
<evidence type="ECO:0000313" key="1">
    <source>
        <dbReference type="EMBL" id="KHG20543.1"/>
    </source>
</evidence>
<keyword evidence="2" id="KW-1185">Reference proteome</keyword>
<proteinExistence type="predicted"/>
<reference evidence="2" key="1">
    <citation type="submission" date="2014-09" db="EMBL/GenBank/DDBJ databases">
        <authorList>
            <person name="Mudge J."/>
            <person name="Ramaraj T."/>
            <person name="Lindquist I.E."/>
            <person name="Bharti A.K."/>
            <person name="Sundararajan A."/>
            <person name="Cameron C.T."/>
            <person name="Woodward J.E."/>
            <person name="May G.D."/>
            <person name="Brubaker C."/>
            <person name="Broadhvest J."/>
            <person name="Wilkins T.A."/>
        </authorList>
    </citation>
    <scope>NUCLEOTIDE SEQUENCE</scope>
    <source>
        <strain evidence="2">cv. AKA8401</strain>
    </source>
</reference>
<evidence type="ECO:0000313" key="2">
    <source>
        <dbReference type="Proteomes" id="UP000032142"/>
    </source>
</evidence>
<dbReference type="EMBL" id="KN416030">
    <property type="protein sequence ID" value="KHG20543.1"/>
    <property type="molecule type" value="Genomic_DNA"/>
</dbReference>
<accession>A0A0B0P1D1</accession>